<protein>
    <submittedName>
        <fullName evidence="1">Uncharacterized protein</fullName>
    </submittedName>
</protein>
<dbReference type="RefSeq" id="WP_273601745.1">
    <property type="nucleotide sequence ID" value="NZ_JAQQXT010000013.1"/>
</dbReference>
<accession>A0ABT5KHY8</accession>
<dbReference type="Gene3D" id="3.40.91.30">
    <property type="match status" value="1"/>
</dbReference>
<comment type="caution">
    <text evidence="1">The sequence shown here is derived from an EMBL/GenBank/DDBJ whole genome shotgun (WGS) entry which is preliminary data.</text>
</comment>
<gene>
    <name evidence="1" type="ORF">PRZ03_18455</name>
</gene>
<dbReference type="InterPro" id="IPR008029">
    <property type="entry name" value="Phage_T7_Gp3_endoDNaseI"/>
</dbReference>
<sequence>MQSQATKFKSTLEEKFHQSFALPYEQSRFAYKVVHHYTPDWCLAPNHFIETKGRWESADRSKLKAVIAQNPHIKIVMVFQNSKTKLNKKSSTTYADWCDKHQITYFQFGTPELTQYIAQFIDEPVNLAKSHVGDCIELTHRDHAILTHC</sequence>
<evidence type="ECO:0000313" key="2">
    <source>
        <dbReference type="Proteomes" id="UP001221189"/>
    </source>
</evidence>
<dbReference type="Pfam" id="PF05367">
    <property type="entry name" value="Phage_endo_I"/>
    <property type="match status" value="1"/>
</dbReference>
<dbReference type="CDD" id="cd22324">
    <property type="entry name" value="Endonuclease_I"/>
    <property type="match status" value="1"/>
</dbReference>
<organism evidence="1 2">
    <name type="scientific">Roseateles albus</name>
    <dbReference type="NCBI Taxonomy" id="2987525"/>
    <lineage>
        <taxon>Bacteria</taxon>
        <taxon>Pseudomonadati</taxon>
        <taxon>Pseudomonadota</taxon>
        <taxon>Betaproteobacteria</taxon>
        <taxon>Burkholderiales</taxon>
        <taxon>Sphaerotilaceae</taxon>
        <taxon>Roseateles</taxon>
    </lineage>
</organism>
<dbReference type="EMBL" id="JAQQXT010000013">
    <property type="protein sequence ID" value="MDC8773562.1"/>
    <property type="molecule type" value="Genomic_DNA"/>
</dbReference>
<evidence type="ECO:0000313" key="1">
    <source>
        <dbReference type="EMBL" id="MDC8773562.1"/>
    </source>
</evidence>
<dbReference type="InterPro" id="IPR011335">
    <property type="entry name" value="Restrct_endonuc-II-like"/>
</dbReference>
<dbReference type="Proteomes" id="UP001221189">
    <property type="component" value="Unassembled WGS sequence"/>
</dbReference>
<proteinExistence type="predicted"/>
<reference evidence="1 2" key="1">
    <citation type="submission" date="2022-10" db="EMBL/GenBank/DDBJ databases">
        <title>Paucibacter sp. hw1 Genome sequencing.</title>
        <authorList>
            <person name="Park S."/>
        </authorList>
    </citation>
    <scope>NUCLEOTIDE SEQUENCE [LARGE SCALE GENOMIC DNA]</scope>
    <source>
        <strain evidence="2">hw1</strain>
    </source>
</reference>
<keyword evidence="2" id="KW-1185">Reference proteome</keyword>
<name>A0ABT5KHY8_9BURK</name>
<dbReference type="SUPFAM" id="SSF52980">
    <property type="entry name" value="Restriction endonuclease-like"/>
    <property type="match status" value="1"/>
</dbReference>